<comment type="caution">
    <text evidence="2">The sequence shown here is derived from an EMBL/GenBank/DDBJ whole genome shotgun (WGS) entry which is preliminary data.</text>
</comment>
<dbReference type="InterPro" id="IPR001387">
    <property type="entry name" value="Cro/C1-type_HTH"/>
</dbReference>
<proteinExistence type="predicted"/>
<dbReference type="EMBL" id="SRIB01000001">
    <property type="protein sequence ID" value="TFZ41661.1"/>
    <property type="molecule type" value="Genomic_DNA"/>
</dbReference>
<evidence type="ECO:0000313" key="2">
    <source>
        <dbReference type="EMBL" id="TFZ41661.1"/>
    </source>
</evidence>
<reference evidence="2 3" key="1">
    <citation type="submission" date="2019-03" db="EMBL/GenBank/DDBJ databases">
        <title>Draft genome sequence data and analysis of a Fermenting Bacterium, Soehngenia longevitae strain 1933PT, isolated from petroleum reservoir in Azerbaijan.</title>
        <authorList>
            <person name="Grouzdev D.S."/>
            <person name="Bidzhieva S.K."/>
            <person name="Sokolova D.S."/>
            <person name="Tourova T.P."/>
            <person name="Poltaraus A.B."/>
            <person name="Nazina T.N."/>
        </authorList>
    </citation>
    <scope>NUCLEOTIDE SEQUENCE [LARGE SCALE GENOMIC DNA]</scope>
    <source>
        <strain evidence="2 3">1933P</strain>
    </source>
</reference>
<protein>
    <recommendedName>
        <fullName evidence="1">HTH cro/C1-type domain-containing protein</fullName>
    </recommendedName>
</protein>
<name>A0A4Z0D9S6_9FIRM</name>
<sequence>MYLEILRKRVEMYSYVLSHMNKDENVSLDVLYRICDVLYRR</sequence>
<dbReference type="AlphaFoldDB" id="A0A4Z0D9S6"/>
<dbReference type="Pfam" id="PF13443">
    <property type="entry name" value="HTH_26"/>
    <property type="match status" value="1"/>
</dbReference>
<evidence type="ECO:0000313" key="3">
    <source>
        <dbReference type="Proteomes" id="UP000298381"/>
    </source>
</evidence>
<evidence type="ECO:0000259" key="1">
    <source>
        <dbReference type="Pfam" id="PF13443"/>
    </source>
</evidence>
<keyword evidence="3" id="KW-1185">Reference proteome</keyword>
<gene>
    <name evidence="2" type="ORF">E4100_00555</name>
</gene>
<dbReference type="Proteomes" id="UP000298381">
    <property type="component" value="Unassembled WGS sequence"/>
</dbReference>
<dbReference type="OrthoDB" id="9805309at2"/>
<organism evidence="2 3">
    <name type="scientific">Soehngenia longivitae</name>
    <dbReference type="NCBI Taxonomy" id="2562294"/>
    <lineage>
        <taxon>Bacteria</taxon>
        <taxon>Bacillati</taxon>
        <taxon>Bacillota</taxon>
        <taxon>Tissierellia</taxon>
        <taxon>Tissierellales</taxon>
        <taxon>Tissierellaceae</taxon>
        <taxon>Soehngenia</taxon>
    </lineage>
</organism>
<feature type="domain" description="HTH cro/C1-type" evidence="1">
    <location>
        <begin position="4"/>
        <end position="38"/>
    </location>
</feature>
<accession>A0A4Z0D9S6</accession>
<dbReference type="RefSeq" id="WP_135269811.1">
    <property type="nucleotide sequence ID" value="NZ_SRIB01000001.1"/>
</dbReference>